<sequence>MWQAEMKSQNNGLGFLPKNDQIQKSVGPIFRTWHILIGAPTGDGEGRVLVESLMTCQEFVLREPNNEVVESSNL</sequence>
<comment type="caution">
    <text evidence="1">The sequence shown here is derived from an EMBL/GenBank/DDBJ whole genome shotgun (WGS) entry which is preliminary data.</text>
</comment>
<proteinExistence type="predicted"/>
<evidence type="ECO:0000313" key="2">
    <source>
        <dbReference type="Proteomes" id="UP000554482"/>
    </source>
</evidence>
<dbReference type="EMBL" id="JABWDY010036154">
    <property type="protein sequence ID" value="KAF5181475.1"/>
    <property type="molecule type" value="Genomic_DNA"/>
</dbReference>
<keyword evidence="2" id="KW-1185">Reference proteome</keyword>
<gene>
    <name evidence="1" type="ORF">FRX31_028940</name>
</gene>
<protein>
    <submittedName>
        <fullName evidence="1">Uncharacterized protein</fullName>
    </submittedName>
</protein>
<organism evidence="1 2">
    <name type="scientific">Thalictrum thalictroides</name>
    <name type="common">Rue-anemone</name>
    <name type="synonym">Anemone thalictroides</name>
    <dbReference type="NCBI Taxonomy" id="46969"/>
    <lineage>
        <taxon>Eukaryota</taxon>
        <taxon>Viridiplantae</taxon>
        <taxon>Streptophyta</taxon>
        <taxon>Embryophyta</taxon>
        <taxon>Tracheophyta</taxon>
        <taxon>Spermatophyta</taxon>
        <taxon>Magnoliopsida</taxon>
        <taxon>Ranunculales</taxon>
        <taxon>Ranunculaceae</taxon>
        <taxon>Thalictroideae</taxon>
        <taxon>Thalictrum</taxon>
    </lineage>
</organism>
<dbReference type="Proteomes" id="UP000554482">
    <property type="component" value="Unassembled WGS sequence"/>
</dbReference>
<accession>A0A7J6VBD6</accession>
<name>A0A7J6VBD6_THATH</name>
<reference evidence="1 2" key="1">
    <citation type="submission" date="2020-06" db="EMBL/GenBank/DDBJ databases">
        <title>Transcriptomic and genomic resources for Thalictrum thalictroides and T. hernandezii: Facilitating candidate gene discovery in an emerging model plant lineage.</title>
        <authorList>
            <person name="Arias T."/>
            <person name="Riano-Pachon D.M."/>
            <person name="Di Stilio V.S."/>
        </authorList>
    </citation>
    <scope>NUCLEOTIDE SEQUENCE [LARGE SCALE GENOMIC DNA]</scope>
    <source>
        <strain evidence="2">cv. WT478/WT964</strain>
        <tissue evidence="1">Leaves</tissue>
    </source>
</reference>
<evidence type="ECO:0000313" key="1">
    <source>
        <dbReference type="EMBL" id="KAF5181475.1"/>
    </source>
</evidence>
<dbReference type="AlphaFoldDB" id="A0A7J6VBD6"/>